<dbReference type="InterPro" id="IPR036097">
    <property type="entry name" value="HisK_dim/P_sf"/>
</dbReference>
<evidence type="ECO:0000313" key="18">
    <source>
        <dbReference type="Proteomes" id="UP000198656"/>
    </source>
</evidence>
<dbReference type="SMART" id="SM00387">
    <property type="entry name" value="HATPase_c"/>
    <property type="match status" value="1"/>
</dbReference>
<dbReference type="AlphaFoldDB" id="A0A1G7WFY3"/>
<evidence type="ECO:0000259" key="15">
    <source>
        <dbReference type="PROSITE" id="PS50109"/>
    </source>
</evidence>
<evidence type="ECO:0000259" key="16">
    <source>
        <dbReference type="PROSITE" id="PS50885"/>
    </source>
</evidence>
<evidence type="ECO:0000256" key="3">
    <source>
        <dbReference type="ARBA" id="ARBA00012438"/>
    </source>
</evidence>
<dbReference type="CDD" id="cd06225">
    <property type="entry name" value="HAMP"/>
    <property type="match status" value="1"/>
</dbReference>
<comment type="catalytic activity">
    <reaction evidence="1">
        <text>ATP + protein L-histidine = ADP + protein N-phospho-L-histidine.</text>
        <dbReference type="EC" id="2.7.13.3"/>
    </reaction>
</comment>
<keyword evidence="9" id="KW-0418">Kinase</keyword>
<protein>
    <recommendedName>
        <fullName evidence="3">histidine kinase</fullName>
        <ecNumber evidence="3">2.7.13.3</ecNumber>
    </recommendedName>
</protein>
<comment type="subcellular location">
    <subcellularLocation>
        <location evidence="2">Cell membrane</location>
        <topology evidence="2">Multi-pass membrane protein</topology>
    </subcellularLocation>
</comment>
<feature type="transmembrane region" description="Helical" evidence="14">
    <location>
        <begin position="16"/>
        <end position="39"/>
    </location>
</feature>
<dbReference type="Gene3D" id="1.10.8.500">
    <property type="entry name" value="HAMP domain in histidine kinase"/>
    <property type="match status" value="1"/>
</dbReference>
<dbReference type="SUPFAM" id="SSF55785">
    <property type="entry name" value="PYP-like sensor domain (PAS domain)"/>
    <property type="match status" value="1"/>
</dbReference>
<dbReference type="RefSeq" id="WP_092331300.1">
    <property type="nucleotide sequence ID" value="NZ_FNCP01000005.1"/>
</dbReference>
<dbReference type="Pfam" id="PF02743">
    <property type="entry name" value="dCache_1"/>
    <property type="match status" value="1"/>
</dbReference>
<dbReference type="CDD" id="cd12912">
    <property type="entry name" value="PDC2_MCP_like"/>
    <property type="match status" value="1"/>
</dbReference>
<feature type="domain" description="Histidine kinase" evidence="15">
    <location>
        <begin position="494"/>
        <end position="708"/>
    </location>
</feature>
<gene>
    <name evidence="17" type="ORF">SAMN05443529_105115</name>
</gene>
<dbReference type="STRING" id="1121419.SAMN05443529_105115"/>
<dbReference type="SMART" id="SM00388">
    <property type="entry name" value="HisKA"/>
    <property type="match status" value="1"/>
</dbReference>
<feature type="domain" description="HAMP" evidence="16">
    <location>
        <begin position="310"/>
        <end position="363"/>
    </location>
</feature>
<dbReference type="InterPro" id="IPR036890">
    <property type="entry name" value="HATPase_C_sf"/>
</dbReference>
<dbReference type="InterPro" id="IPR033479">
    <property type="entry name" value="dCache_1"/>
</dbReference>
<dbReference type="InterPro" id="IPR000014">
    <property type="entry name" value="PAS"/>
</dbReference>
<dbReference type="PRINTS" id="PR00344">
    <property type="entry name" value="BCTRLSENSOR"/>
</dbReference>
<keyword evidence="6" id="KW-0808">Transferase</keyword>
<dbReference type="EC" id="2.7.13.3" evidence="3"/>
<sequence length="710" mass="79941">MKAGKTPWNQRIKTRVLVFGILMSIIPMVFISLTTFNTVRYKFKDSIREQNIQKSMVIATKLQVSITNIVESLANLTDVNSTVLIKGKDKEQEGILNIVLRQEPYLEDIKILDKNLNALVQVSRREVIADGIVSNVDYVGPETMPEHYTVSDVFFSKDRRPQFFITLGIRDTQTREHLGYLQAKADLKLMINQYIDTRIGHKGYVFFVDEEGSLIGHTDFSRVLSQEDIRENPAVRSFLTGEEPPNEYTGDQGGKVIGSFARVAKPNWGVFIEQPVNEAYEPIYELARNLGGVLFLTIAVVTILSIVFGLKLVQPIEDLETQVKKIKVTGDLQADIPYSSQDEIGRLAYSFKQLMAMLDEKNQNIKAEKELLRTVVDGIGAGMVLLNGQKQIIWWNPTFAEWFGEINYFNHSCEDIVQGEEDFDCSFLQSGRLNSFVLNGERKYLRQLHYQIPSENSEGAEYLIILEDVTQQVEMESRVIETDKMASLGLLASGIAHEINNPLAIVSAYSEELLDCLNEEPNKVDIDEIKESLRITSEQIVRCKQITDGLLQFSRKRQHSFSMMDIGAVSSQVIKLSEYKAKQKFITLKKQLNPGLYIAGNENEWQQVVLNILSNALDASPANSQVEIESYRTDESICFTVKDYGQGIPPSQLKNVFNPFFTTKPVGQGTGLGLFVSYGIVQRMNGRLIIESTEGKGTTVSITLPAYKGG</sequence>
<keyword evidence="5" id="KW-0597">Phosphoprotein</keyword>
<dbReference type="InterPro" id="IPR003660">
    <property type="entry name" value="HAMP_dom"/>
</dbReference>
<name>A0A1G7WFY3_9FIRM</name>
<dbReference type="SUPFAM" id="SSF55874">
    <property type="entry name" value="ATPase domain of HSP90 chaperone/DNA topoisomerase II/histidine kinase"/>
    <property type="match status" value="1"/>
</dbReference>
<keyword evidence="8" id="KW-0547">Nucleotide-binding</keyword>
<dbReference type="InterPro" id="IPR004358">
    <property type="entry name" value="Sig_transdc_His_kin-like_C"/>
</dbReference>
<dbReference type="GO" id="GO:0000155">
    <property type="term" value="F:phosphorelay sensor kinase activity"/>
    <property type="evidence" value="ECO:0007669"/>
    <property type="project" value="InterPro"/>
</dbReference>
<dbReference type="EMBL" id="FNCP01000005">
    <property type="protein sequence ID" value="SDG70100.1"/>
    <property type="molecule type" value="Genomic_DNA"/>
</dbReference>
<dbReference type="PROSITE" id="PS50885">
    <property type="entry name" value="HAMP"/>
    <property type="match status" value="1"/>
</dbReference>
<dbReference type="Pfam" id="PF00512">
    <property type="entry name" value="HisKA"/>
    <property type="match status" value="1"/>
</dbReference>
<dbReference type="PANTHER" id="PTHR43065">
    <property type="entry name" value="SENSOR HISTIDINE KINASE"/>
    <property type="match status" value="1"/>
</dbReference>
<dbReference type="Pfam" id="PF02518">
    <property type="entry name" value="HATPase_c"/>
    <property type="match status" value="1"/>
</dbReference>
<evidence type="ECO:0000313" key="17">
    <source>
        <dbReference type="EMBL" id="SDG70100.1"/>
    </source>
</evidence>
<keyword evidence="4" id="KW-1003">Cell membrane</keyword>
<dbReference type="SUPFAM" id="SSF158472">
    <property type="entry name" value="HAMP domain-like"/>
    <property type="match status" value="1"/>
</dbReference>
<dbReference type="SUPFAM" id="SSF47384">
    <property type="entry name" value="Homodimeric domain of signal transducing histidine kinase"/>
    <property type="match status" value="1"/>
</dbReference>
<proteinExistence type="predicted"/>
<dbReference type="Pfam" id="PF13188">
    <property type="entry name" value="PAS_8"/>
    <property type="match status" value="1"/>
</dbReference>
<dbReference type="GO" id="GO:0005886">
    <property type="term" value="C:plasma membrane"/>
    <property type="evidence" value="ECO:0007669"/>
    <property type="project" value="UniProtKB-SubCell"/>
</dbReference>
<dbReference type="InterPro" id="IPR035965">
    <property type="entry name" value="PAS-like_dom_sf"/>
</dbReference>
<evidence type="ECO:0000256" key="1">
    <source>
        <dbReference type="ARBA" id="ARBA00000085"/>
    </source>
</evidence>
<keyword evidence="18" id="KW-1185">Reference proteome</keyword>
<dbReference type="CDD" id="cd00082">
    <property type="entry name" value="HisKA"/>
    <property type="match status" value="1"/>
</dbReference>
<evidence type="ECO:0000256" key="9">
    <source>
        <dbReference type="ARBA" id="ARBA00022777"/>
    </source>
</evidence>
<dbReference type="PANTHER" id="PTHR43065:SF10">
    <property type="entry name" value="PEROXIDE STRESS-ACTIVATED HISTIDINE KINASE MAK3"/>
    <property type="match status" value="1"/>
</dbReference>
<dbReference type="GO" id="GO:0005524">
    <property type="term" value="F:ATP binding"/>
    <property type="evidence" value="ECO:0007669"/>
    <property type="project" value="UniProtKB-KW"/>
</dbReference>
<evidence type="ECO:0000256" key="8">
    <source>
        <dbReference type="ARBA" id="ARBA00022741"/>
    </source>
</evidence>
<evidence type="ECO:0000256" key="11">
    <source>
        <dbReference type="ARBA" id="ARBA00022989"/>
    </source>
</evidence>
<dbReference type="Gene3D" id="1.10.287.130">
    <property type="match status" value="1"/>
</dbReference>
<evidence type="ECO:0000256" key="7">
    <source>
        <dbReference type="ARBA" id="ARBA00022692"/>
    </source>
</evidence>
<evidence type="ECO:0000256" key="12">
    <source>
        <dbReference type="ARBA" id="ARBA00023012"/>
    </source>
</evidence>
<keyword evidence="13 14" id="KW-0472">Membrane</keyword>
<dbReference type="InterPro" id="IPR003661">
    <property type="entry name" value="HisK_dim/P_dom"/>
</dbReference>
<evidence type="ECO:0000256" key="2">
    <source>
        <dbReference type="ARBA" id="ARBA00004651"/>
    </source>
</evidence>
<keyword evidence="11 14" id="KW-1133">Transmembrane helix</keyword>
<dbReference type="CDD" id="cd00075">
    <property type="entry name" value="HATPase"/>
    <property type="match status" value="1"/>
</dbReference>
<evidence type="ECO:0000256" key="14">
    <source>
        <dbReference type="SAM" id="Phobius"/>
    </source>
</evidence>
<dbReference type="Proteomes" id="UP000198656">
    <property type="component" value="Unassembled WGS sequence"/>
</dbReference>
<keyword evidence="12" id="KW-0902">Two-component regulatory system</keyword>
<dbReference type="Gene3D" id="3.30.565.10">
    <property type="entry name" value="Histidine kinase-like ATPase, C-terminal domain"/>
    <property type="match status" value="1"/>
</dbReference>
<evidence type="ECO:0000256" key="4">
    <source>
        <dbReference type="ARBA" id="ARBA00022475"/>
    </source>
</evidence>
<dbReference type="SMART" id="SM00304">
    <property type="entry name" value="HAMP"/>
    <property type="match status" value="1"/>
</dbReference>
<accession>A0A1G7WFY3</accession>
<dbReference type="InterPro" id="IPR003594">
    <property type="entry name" value="HATPase_dom"/>
</dbReference>
<evidence type="ECO:0000256" key="5">
    <source>
        <dbReference type="ARBA" id="ARBA00022553"/>
    </source>
</evidence>
<evidence type="ECO:0000256" key="10">
    <source>
        <dbReference type="ARBA" id="ARBA00022840"/>
    </source>
</evidence>
<dbReference type="Pfam" id="PF00672">
    <property type="entry name" value="HAMP"/>
    <property type="match status" value="1"/>
</dbReference>
<organism evidence="17 18">
    <name type="scientific">Desulfosporosinus hippei DSM 8344</name>
    <dbReference type="NCBI Taxonomy" id="1121419"/>
    <lineage>
        <taxon>Bacteria</taxon>
        <taxon>Bacillati</taxon>
        <taxon>Bacillota</taxon>
        <taxon>Clostridia</taxon>
        <taxon>Eubacteriales</taxon>
        <taxon>Desulfitobacteriaceae</taxon>
        <taxon>Desulfosporosinus</taxon>
    </lineage>
</organism>
<evidence type="ECO:0000256" key="6">
    <source>
        <dbReference type="ARBA" id="ARBA00022679"/>
    </source>
</evidence>
<keyword evidence="7 14" id="KW-0812">Transmembrane</keyword>
<evidence type="ECO:0000256" key="13">
    <source>
        <dbReference type="ARBA" id="ARBA00023136"/>
    </source>
</evidence>
<reference evidence="18" key="1">
    <citation type="submission" date="2016-10" db="EMBL/GenBank/DDBJ databases">
        <authorList>
            <person name="Varghese N."/>
            <person name="Submissions S."/>
        </authorList>
    </citation>
    <scope>NUCLEOTIDE SEQUENCE [LARGE SCALE GENOMIC DNA]</scope>
    <source>
        <strain evidence="18">DSM 8344</strain>
    </source>
</reference>
<dbReference type="PROSITE" id="PS50109">
    <property type="entry name" value="HIS_KIN"/>
    <property type="match status" value="1"/>
</dbReference>
<dbReference type="Gene3D" id="3.30.450.20">
    <property type="entry name" value="PAS domain"/>
    <property type="match status" value="2"/>
</dbReference>
<dbReference type="InterPro" id="IPR005467">
    <property type="entry name" value="His_kinase_dom"/>
</dbReference>
<keyword evidence="10" id="KW-0067">ATP-binding</keyword>
<dbReference type="OrthoDB" id="9764522at2"/>